<keyword evidence="2" id="KW-1185">Reference proteome</keyword>
<evidence type="ECO:0000313" key="1">
    <source>
        <dbReference type="EMBL" id="SDO19483.1"/>
    </source>
</evidence>
<evidence type="ECO:0000313" key="2">
    <source>
        <dbReference type="Proteomes" id="UP000198704"/>
    </source>
</evidence>
<proteinExistence type="predicted"/>
<reference evidence="2" key="1">
    <citation type="submission" date="2016-10" db="EMBL/GenBank/DDBJ databases">
        <authorList>
            <person name="Varghese N."/>
            <person name="Submissions S."/>
        </authorList>
    </citation>
    <scope>NUCLEOTIDE SEQUENCE [LARGE SCALE GENOMIC DNA]</scope>
    <source>
        <strain evidence="2">BL47</strain>
    </source>
</reference>
<protein>
    <submittedName>
        <fullName evidence="1">Uncharacterized protein</fullName>
    </submittedName>
</protein>
<dbReference type="EMBL" id="FNHS01000016">
    <property type="protein sequence ID" value="SDO19483.1"/>
    <property type="molecule type" value="Genomic_DNA"/>
</dbReference>
<dbReference type="Proteomes" id="UP000198704">
    <property type="component" value="Unassembled WGS sequence"/>
</dbReference>
<gene>
    <name evidence="1" type="ORF">SAMN05216360_11651</name>
</gene>
<dbReference type="AlphaFoldDB" id="A0A1H0HKC1"/>
<accession>A0A1H0HKC1</accession>
<name>A0A1H0HKC1_9HYPH</name>
<dbReference type="RefSeq" id="WP_091720334.1">
    <property type="nucleotide sequence ID" value="NZ_FNHS01000016.1"/>
</dbReference>
<organism evidence="1 2">
    <name type="scientific">Methylobacterium phyllostachyos</name>
    <dbReference type="NCBI Taxonomy" id="582672"/>
    <lineage>
        <taxon>Bacteria</taxon>
        <taxon>Pseudomonadati</taxon>
        <taxon>Pseudomonadota</taxon>
        <taxon>Alphaproteobacteria</taxon>
        <taxon>Hyphomicrobiales</taxon>
        <taxon>Methylobacteriaceae</taxon>
        <taxon>Methylobacterium</taxon>
    </lineage>
</organism>
<sequence length="67" mass="6979">MTNAIDPGTRRRKARAGQLRVRTVPPGLVLIGGGPAPNSEPTAAADLIALAQAARRQAADREPPDRA</sequence>